<organism evidence="1 2">
    <name type="scientific">Pseudobutyrivibrio ruminis</name>
    <dbReference type="NCBI Taxonomy" id="46206"/>
    <lineage>
        <taxon>Bacteria</taxon>
        <taxon>Bacillati</taxon>
        <taxon>Bacillota</taxon>
        <taxon>Clostridia</taxon>
        <taxon>Lachnospirales</taxon>
        <taxon>Lachnospiraceae</taxon>
        <taxon>Pseudobutyrivibrio</taxon>
    </lineage>
</organism>
<reference evidence="1" key="1">
    <citation type="submission" date="2019-04" db="EMBL/GenBank/DDBJ databases">
        <title>Evolution of Biomass-Degrading Anaerobic Consortia Revealed by Metagenomics.</title>
        <authorList>
            <person name="Peng X."/>
        </authorList>
    </citation>
    <scope>NUCLEOTIDE SEQUENCE</scope>
    <source>
        <strain evidence="1">SIG311</strain>
    </source>
</reference>
<dbReference type="Proteomes" id="UP000766246">
    <property type="component" value="Unassembled WGS sequence"/>
</dbReference>
<accession>A0A927UC06</accession>
<comment type="caution">
    <text evidence="1">The sequence shown here is derived from an EMBL/GenBank/DDBJ whole genome shotgun (WGS) entry which is preliminary data.</text>
</comment>
<name>A0A927UC06_9FIRM</name>
<proteinExistence type="predicted"/>
<gene>
    <name evidence="1" type="ORF">E7272_05795</name>
</gene>
<dbReference type="EMBL" id="SVER01000012">
    <property type="protein sequence ID" value="MBE5919343.1"/>
    <property type="molecule type" value="Genomic_DNA"/>
</dbReference>
<protein>
    <submittedName>
        <fullName evidence="1">DUF4160 domain-containing protein</fullName>
    </submittedName>
</protein>
<dbReference type="Pfam" id="PF13711">
    <property type="entry name" value="DUF4160"/>
    <property type="match status" value="1"/>
</dbReference>
<dbReference type="AlphaFoldDB" id="A0A927UC06"/>
<evidence type="ECO:0000313" key="1">
    <source>
        <dbReference type="EMBL" id="MBE5919343.1"/>
    </source>
</evidence>
<evidence type="ECO:0000313" key="2">
    <source>
        <dbReference type="Proteomes" id="UP000766246"/>
    </source>
</evidence>
<dbReference type="InterPro" id="IPR025427">
    <property type="entry name" value="DUF4160"/>
</dbReference>
<sequence length="92" mass="10694">MPQVFKIGSYIVFFWIGEGEPLEPIHVHIAEGKPRENSTKVWITKSGKALLANNNSKIPDFMLRRLIKMIEANSDTIISKWIDYFDEISYYC</sequence>